<evidence type="ECO:0000256" key="3">
    <source>
        <dbReference type="ARBA" id="ARBA00022490"/>
    </source>
</evidence>
<protein>
    <recommendedName>
        <fullName evidence="2">Cell division protein ZapA</fullName>
    </recommendedName>
    <alternativeName>
        <fullName evidence="9">Z ring-associated protein ZapA</fullName>
    </alternativeName>
</protein>
<reference evidence="10" key="1">
    <citation type="journal article" date="2015" name="Genome Announc.">
        <title>Expanding the biotechnology potential of lactobacilli through comparative genomics of 213 strains and associated genera.</title>
        <authorList>
            <person name="Sun Z."/>
            <person name="Harris H.M."/>
            <person name="McCann A."/>
            <person name="Guo C."/>
            <person name="Argimon S."/>
            <person name="Zhang W."/>
            <person name="Yang X."/>
            <person name="Jeffery I.B."/>
            <person name="Cooney J.C."/>
            <person name="Kagawa T.F."/>
            <person name="Liu W."/>
            <person name="Song Y."/>
            <person name="Salvetti E."/>
            <person name="Wrobel A."/>
            <person name="Rasinkangas P."/>
            <person name="Parkhill J."/>
            <person name="Rea M.C."/>
            <person name="O'Sullivan O."/>
            <person name="Ritari J."/>
            <person name="Douillard F.P."/>
            <person name="Paul Ross R."/>
            <person name="Yang R."/>
            <person name="Briner A.E."/>
            <person name="Felis G.E."/>
            <person name="de Vos W.M."/>
            <person name="Barrangou R."/>
            <person name="Klaenhammer T.R."/>
            <person name="Caufield P.W."/>
            <person name="Cui Y."/>
            <person name="Zhang H."/>
            <person name="O'Toole P.W."/>
        </authorList>
    </citation>
    <scope>NUCLEOTIDE SEQUENCE [LARGE SCALE GENOMIC DNA]</scope>
    <source>
        <strain evidence="10">DSM 19910</strain>
    </source>
</reference>
<dbReference type="InterPro" id="IPR007838">
    <property type="entry name" value="Cell_div_ZapA-like"/>
</dbReference>
<evidence type="ECO:0000256" key="8">
    <source>
        <dbReference type="ARBA" id="ARBA00026068"/>
    </source>
</evidence>
<dbReference type="GO" id="GO:0000917">
    <property type="term" value="P:division septum assembly"/>
    <property type="evidence" value="ECO:0007669"/>
    <property type="project" value="UniProtKB-KW"/>
</dbReference>
<dbReference type="GO" id="GO:0032153">
    <property type="term" value="C:cell division site"/>
    <property type="evidence" value="ECO:0007669"/>
    <property type="project" value="TreeGrafter"/>
</dbReference>
<comment type="caution">
    <text evidence="10">The sequence shown here is derived from an EMBL/GenBank/DDBJ whole genome shotgun (WGS) entry which is preliminary data.</text>
</comment>
<dbReference type="PANTHER" id="PTHR34981">
    <property type="entry name" value="CELL DIVISION PROTEIN ZAPA"/>
    <property type="match status" value="1"/>
</dbReference>
<dbReference type="GO" id="GO:0005829">
    <property type="term" value="C:cytosol"/>
    <property type="evidence" value="ECO:0007669"/>
    <property type="project" value="TreeGrafter"/>
</dbReference>
<dbReference type="GO" id="GO:0030428">
    <property type="term" value="C:cell septum"/>
    <property type="evidence" value="ECO:0007669"/>
    <property type="project" value="TreeGrafter"/>
</dbReference>
<evidence type="ECO:0000256" key="7">
    <source>
        <dbReference type="ARBA" id="ARBA00024910"/>
    </source>
</evidence>
<keyword evidence="4" id="KW-0132">Cell division</keyword>
<dbReference type="PANTHER" id="PTHR34981:SF1">
    <property type="entry name" value="CELL DIVISION PROTEIN ZAPA"/>
    <property type="match status" value="1"/>
</dbReference>
<dbReference type="Proteomes" id="UP000051621">
    <property type="component" value="Unassembled WGS sequence"/>
</dbReference>
<evidence type="ECO:0000256" key="4">
    <source>
        <dbReference type="ARBA" id="ARBA00022618"/>
    </source>
</evidence>
<evidence type="ECO:0000313" key="10">
    <source>
        <dbReference type="EMBL" id="KRL03059.1"/>
    </source>
</evidence>
<dbReference type="STRING" id="1423731.FC81_GL000326"/>
<dbReference type="GO" id="GO:0043093">
    <property type="term" value="P:FtsZ-dependent cytokinesis"/>
    <property type="evidence" value="ECO:0007669"/>
    <property type="project" value="TreeGrafter"/>
</dbReference>
<evidence type="ECO:0000256" key="2">
    <source>
        <dbReference type="ARBA" id="ARBA00015195"/>
    </source>
</evidence>
<dbReference type="Pfam" id="PF05164">
    <property type="entry name" value="ZapA"/>
    <property type="match status" value="1"/>
</dbReference>
<dbReference type="PATRIC" id="fig|1423731.3.peg.335"/>
<proteinExistence type="predicted"/>
<organism evidence="10 11">
    <name type="scientific">Liquorilactobacillus capillatus DSM 19910</name>
    <dbReference type="NCBI Taxonomy" id="1423731"/>
    <lineage>
        <taxon>Bacteria</taxon>
        <taxon>Bacillati</taxon>
        <taxon>Bacillota</taxon>
        <taxon>Bacilli</taxon>
        <taxon>Lactobacillales</taxon>
        <taxon>Lactobacillaceae</taxon>
        <taxon>Liquorilactobacillus</taxon>
    </lineage>
</organism>
<evidence type="ECO:0000256" key="6">
    <source>
        <dbReference type="ARBA" id="ARBA00023306"/>
    </source>
</evidence>
<evidence type="ECO:0000256" key="9">
    <source>
        <dbReference type="ARBA" id="ARBA00033158"/>
    </source>
</evidence>
<dbReference type="EMBL" id="AZEF01000007">
    <property type="protein sequence ID" value="KRL03059.1"/>
    <property type="molecule type" value="Genomic_DNA"/>
</dbReference>
<comment type="subcellular location">
    <subcellularLocation>
        <location evidence="1">Cytoplasm</location>
    </subcellularLocation>
</comment>
<keyword evidence="11" id="KW-1185">Reference proteome</keyword>
<dbReference type="SUPFAM" id="SSF102829">
    <property type="entry name" value="Cell division protein ZapA-like"/>
    <property type="match status" value="1"/>
</dbReference>
<evidence type="ECO:0000256" key="5">
    <source>
        <dbReference type="ARBA" id="ARBA00023210"/>
    </source>
</evidence>
<sequence length="95" mass="10931">MYSELKEVNKMSVGKRRFKAHIDGKDYIIIGESSTEHMETVTKLVDQQLQEINKLLPGLSKERAAILLAINAVSDQVYKQEELDRLKQQLDDDNK</sequence>
<name>A0A0R1MFJ3_9LACO</name>
<dbReference type="InterPro" id="IPR053712">
    <property type="entry name" value="Bac_CellDiv_Activator"/>
</dbReference>
<comment type="subunit">
    <text evidence="8">Homodimer. Interacts with FtsZ.</text>
</comment>
<keyword evidence="5" id="KW-0717">Septation</keyword>
<accession>A0A0R1MFJ3</accession>
<dbReference type="GO" id="GO:0000921">
    <property type="term" value="P:septin ring assembly"/>
    <property type="evidence" value="ECO:0007669"/>
    <property type="project" value="TreeGrafter"/>
</dbReference>
<dbReference type="InterPro" id="IPR036192">
    <property type="entry name" value="Cell_div_ZapA-like_sf"/>
</dbReference>
<dbReference type="Gene3D" id="6.10.250.790">
    <property type="match status" value="1"/>
</dbReference>
<gene>
    <name evidence="10" type="ORF">FC81_GL000326</name>
</gene>
<keyword evidence="6" id="KW-0131">Cell cycle</keyword>
<keyword evidence="3" id="KW-0963">Cytoplasm</keyword>
<evidence type="ECO:0000313" key="11">
    <source>
        <dbReference type="Proteomes" id="UP000051621"/>
    </source>
</evidence>
<comment type="function">
    <text evidence="7">Activator of cell division through the inhibition of FtsZ GTPase activity, therefore promoting FtsZ assembly into bundles of protofilaments necessary for the formation of the division Z ring. It is recruited early at mid-cell but it is not essential for cell division.</text>
</comment>
<evidence type="ECO:0000256" key="1">
    <source>
        <dbReference type="ARBA" id="ARBA00004496"/>
    </source>
</evidence>
<dbReference type="AlphaFoldDB" id="A0A0R1MFJ3"/>